<proteinExistence type="predicted"/>
<sequence length="467" mass="54178">MSTSLLDLSDEILHLIGQYVNQDNFIPIPSFGPHWQSKTDNPINPEHSRDIRSLRATCRRTRAVCKDGGMHVIMRDMGTVENEEGRDMSLVRDMRGIVSRLKVEITNPCSDYDHYIWGRFARHVESFPQLEEMIIERGPICYHNVLSLPLLELSQTLVGISDTLGETRTSGISSLCIENNCPGCSLDQPTLLIPRCPKLKHLRFFLSPATHTIEWDPLEELSRVFVDRTKEKKHHVPDLETLYLRYPWSSRGNIWKNWGKVIKESFSLFPKLKEFHITTFNDKNELTFGTYLICSRDAPERYKPDVQGKSKETEERWKFEVMNLEDGDWRNSWSLEQMMTYLSPPLTLKLFDPIIVIQPGESRPHHLTPGNNNDKRKSVYHDTQSYEESRFDGLLKKYEGLLRSQMKAAAEGLVDLVPSLVEGAFWERGTEVSYDDWYRWTWRKAVDQGGQVRVEVVDKPFVLSKSK</sequence>
<evidence type="ECO:0000313" key="2">
    <source>
        <dbReference type="EMBL" id="WVW86224.1"/>
    </source>
</evidence>
<name>A0A1B9FW68_9TREE</name>
<reference evidence="2" key="2">
    <citation type="submission" date="2013-07" db="EMBL/GenBank/DDBJ databases">
        <authorList>
            <consortium name="The Broad Institute Genome Sequencing Platform"/>
            <person name="Cuomo C."/>
            <person name="Litvintseva A."/>
            <person name="Chen Y."/>
            <person name="Heitman J."/>
            <person name="Sun S."/>
            <person name="Springer D."/>
            <person name="Dromer F."/>
            <person name="Young S.K."/>
            <person name="Zeng Q."/>
            <person name="Gargeya S."/>
            <person name="Fitzgerald M."/>
            <person name="Abouelleil A."/>
            <person name="Alvarado L."/>
            <person name="Berlin A.M."/>
            <person name="Chapman S.B."/>
            <person name="Dewar J."/>
            <person name="Goldberg J."/>
            <person name="Griggs A."/>
            <person name="Gujja S."/>
            <person name="Hansen M."/>
            <person name="Howarth C."/>
            <person name="Imamovic A."/>
            <person name="Larimer J."/>
            <person name="McCowan C."/>
            <person name="Murphy C."/>
            <person name="Pearson M."/>
            <person name="Priest M."/>
            <person name="Roberts A."/>
            <person name="Saif S."/>
            <person name="Shea T."/>
            <person name="Sykes S."/>
            <person name="Wortman J."/>
            <person name="Nusbaum C."/>
            <person name="Birren B."/>
        </authorList>
    </citation>
    <scope>NUCLEOTIDE SEQUENCE</scope>
    <source>
        <strain evidence="2">CBS 10118</strain>
    </source>
</reference>
<evidence type="ECO:0000313" key="1">
    <source>
        <dbReference type="EMBL" id="OCF23017.1"/>
    </source>
</evidence>
<dbReference type="AlphaFoldDB" id="A0A1B9FW68"/>
<protein>
    <submittedName>
        <fullName evidence="1">Uncharacterized protein</fullName>
    </submittedName>
</protein>
<dbReference type="Proteomes" id="UP000092730">
    <property type="component" value="Chromosome 7"/>
</dbReference>
<accession>A0A1B9FW68</accession>
<organism evidence="1">
    <name type="scientific">Kwoniella bestiolae CBS 10118</name>
    <dbReference type="NCBI Taxonomy" id="1296100"/>
    <lineage>
        <taxon>Eukaryota</taxon>
        <taxon>Fungi</taxon>
        <taxon>Dikarya</taxon>
        <taxon>Basidiomycota</taxon>
        <taxon>Agaricomycotina</taxon>
        <taxon>Tremellomycetes</taxon>
        <taxon>Tremellales</taxon>
        <taxon>Cryptococcaceae</taxon>
        <taxon>Kwoniella</taxon>
    </lineage>
</organism>
<dbReference type="KEGG" id="kbi:30211766"/>
<dbReference type="EMBL" id="CP144547">
    <property type="protein sequence ID" value="WVW86224.1"/>
    <property type="molecule type" value="Genomic_DNA"/>
</dbReference>
<reference evidence="1" key="1">
    <citation type="submission" date="2013-07" db="EMBL/GenBank/DDBJ databases">
        <title>The Genome Sequence of Cryptococcus bestiolae CBS10118.</title>
        <authorList>
            <consortium name="The Broad Institute Genome Sequencing Platform"/>
            <person name="Cuomo C."/>
            <person name="Litvintseva A."/>
            <person name="Chen Y."/>
            <person name="Heitman J."/>
            <person name="Sun S."/>
            <person name="Springer D."/>
            <person name="Dromer F."/>
            <person name="Young S.K."/>
            <person name="Zeng Q."/>
            <person name="Gargeya S."/>
            <person name="Fitzgerald M."/>
            <person name="Abouelleil A."/>
            <person name="Alvarado L."/>
            <person name="Berlin A.M."/>
            <person name="Chapman S.B."/>
            <person name="Dewar J."/>
            <person name="Goldberg J."/>
            <person name="Griggs A."/>
            <person name="Gujja S."/>
            <person name="Hansen M."/>
            <person name="Howarth C."/>
            <person name="Imamovic A."/>
            <person name="Larimer J."/>
            <person name="McCowan C."/>
            <person name="Murphy C."/>
            <person name="Pearson M."/>
            <person name="Priest M."/>
            <person name="Roberts A."/>
            <person name="Saif S."/>
            <person name="Shea T."/>
            <person name="Sykes S."/>
            <person name="Wortman J."/>
            <person name="Nusbaum C."/>
            <person name="Birren B."/>
        </authorList>
    </citation>
    <scope>NUCLEOTIDE SEQUENCE [LARGE SCALE GENOMIC DNA]</scope>
    <source>
        <strain evidence="1">CBS 10118</strain>
    </source>
</reference>
<dbReference type="VEuPathDB" id="FungiDB:I302_07367"/>
<dbReference type="EMBL" id="KI894024">
    <property type="protein sequence ID" value="OCF23017.1"/>
    <property type="molecule type" value="Genomic_DNA"/>
</dbReference>
<evidence type="ECO:0000313" key="3">
    <source>
        <dbReference type="Proteomes" id="UP000092730"/>
    </source>
</evidence>
<keyword evidence="3" id="KW-1185">Reference proteome</keyword>
<dbReference type="OrthoDB" id="2563664at2759"/>
<dbReference type="RefSeq" id="XP_019044087.1">
    <property type="nucleotide sequence ID" value="XM_019193964.1"/>
</dbReference>
<dbReference type="GeneID" id="30211766"/>
<gene>
    <name evidence="1" type="ORF">I302_07367</name>
    <name evidence="2" type="ORF">I302_108266</name>
</gene>
<reference evidence="1" key="3">
    <citation type="submission" date="2014-01" db="EMBL/GenBank/DDBJ databases">
        <title>Evolution of pathogenesis and genome organization in the Tremellales.</title>
        <authorList>
            <person name="Cuomo C."/>
            <person name="Litvintseva A."/>
            <person name="Heitman J."/>
            <person name="Chen Y."/>
            <person name="Sun S."/>
            <person name="Springer D."/>
            <person name="Dromer F."/>
            <person name="Young S."/>
            <person name="Zeng Q."/>
            <person name="Chapman S."/>
            <person name="Gujja S."/>
            <person name="Saif S."/>
            <person name="Birren B."/>
        </authorList>
    </citation>
    <scope>NUCLEOTIDE SEQUENCE</scope>
    <source>
        <strain evidence="1">CBS 10118</strain>
    </source>
</reference>
<reference evidence="2" key="4">
    <citation type="submission" date="2024-02" db="EMBL/GenBank/DDBJ databases">
        <title>Comparative genomics of Cryptococcus and Kwoniella reveals pathogenesis evolution and contrasting modes of karyotype evolution via chromosome fusion or intercentromeric recombination.</title>
        <authorList>
            <person name="Coelho M.A."/>
            <person name="David-Palma M."/>
            <person name="Shea T."/>
            <person name="Bowers K."/>
            <person name="McGinley-Smith S."/>
            <person name="Mohammad A.W."/>
            <person name="Gnirke A."/>
            <person name="Yurkov A.M."/>
            <person name="Nowrousian M."/>
            <person name="Sun S."/>
            <person name="Cuomo C.A."/>
            <person name="Heitman J."/>
        </authorList>
    </citation>
    <scope>NUCLEOTIDE SEQUENCE</scope>
    <source>
        <strain evidence="2">CBS 10118</strain>
    </source>
</reference>